<keyword evidence="2" id="KW-1185">Reference proteome</keyword>
<protein>
    <submittedName>
        <fullName evidence="1">Uncharacterized protein</fullName>
    </submittedName>
</protein>
<sequence length="52" mass="4987">MDREIVAFGQVGAVLGALEVGGAAPVGLGGLGGEAVGDFQGGFDGELGQLVQ</sequence>
<name>A0A9Q3ZAH7_9ACTN</name>
<gene>
    <name evidence="1" type="ORF">LJ657_17180</name>
</gene>
<proteinExistence type="predicted"/>
<dbReference type="AlphaFoldDB" id="A0A9Q3ZAH7"/>
<reference evidence="1" key="1">
    <citation type="submission" date="2021-12" db="EMBL/GenBank/DDBJ databases">
        <authorList>
            <person name="Lee J.-H."/>
            <person name="Kim S.-B."/>
        </authorList>
    </citation>
    <scope>NUCLEOTIDE SEQUENCE</scope>
    <source>
        <strain evidence="1">NR30</strain>
    </source>
</reference>
<organism evidence="1 2">
    <name type="scientific">Streptomyces guryensis</name>
    <dbReference type="NCBI Taxonomy" id="2886947"/>
    <lineage>
        <taxon>Bacteria</taxon>
        <taxon>Bacillati</taxon>
        <taxon>Actinomycetota</taxon>
        <taxon>Actinomycetes</taxon>
        <taxon>Kitasatosporales</taxon>
        <taxon>Streptomycetaceae</taxon>
        <taxon>Streptomyces</taxon>
    </lineage>
</organism>
<evidence type="ECO:0000313" key="2">
    <source>
        <dbReference type="Proteomes" id="UP001108029"/>
    </source>
</evidence>
<dbReference type="EMBL" id="JAJSBI010000007">
    <property type="protein sequence ID" value="MCD9875370.1"/>
    <property type="molecule type" value="Genomic_DNA"/>
</dbReference>
<comment type="caution">
    <text evidence="1">The sequence shown here is derived from an EMBL/GenBank/DDBJ whole genome shotgun (WGS) entry which is preliminary data.</text>
</comment>
<dbReference type="RefSeq" id="WP_232649480.1">
    <property type="nucleotide sequence ID" value="NZ_JAJSBI010000007.1"/>
</dbReference>
<evidence type="ECO:0000313" key="1">
    <source>
        <dbReference type="EMBL" id="MCD9875370.1"/>
    </source>
</evidence>
<dbReference type="Proteomes" id="UP001108029">
    <property type="component" value="Unassembled WGS sequence"/>
</dbReference>
<accession>A0A9Q3ZAH7</accession>